<evidence type="ECO:0000256" key="1">
    <source>
        <dbReference type="ARBA" id="ARBA00022723"/>
    </source>
</evidence>
<accession>A0A9R0I3K5</accession>
<reference evidence="6" key="1">
    <citation type="journal article" date="2021" name="Nat. Commun.">
        <title>Genomic analyses provide insights into spinach domestication and the genetic basis of agronomic traits.</title>
        <authorList>
            <person name="Cai X."/>
            <person name="Sun X."/>
            <person name="Xu C."/>
            <person name="Sun H."/>
            <person name="Wang X."/>
            <person name="Ge C."/>
            <person name="Zhang Z."/>
            <person name="Wang Q."/>
            <person name="Fei Z."/>
            <person name="Jiao C."/>
            <person name="Wang Q."/>
        </authorList>
    </citation>
    <scope>NUCLEOTIDE SEQUENCE [LARGE SCALE GENOMIC DNA]</scope>
    <source>
        <strain evidence="6">cv. Varoflay</strain>
    </source>
</reference>
<keyword evidence="2 4" id="KW-0863">Zinc-finger</keyword>
<evidence type="ECO:0000256" key="3">
    <source>
        <dbReference type="ARBA" id="ARBA00022833"/>
    </source>
</evidence>
<dbReference type="CDD" id="cd16454">
    <property type="entry name" value="RING-H2_PA-TM-RING"/>
    <property type="match status" value="1"/>
</dbReference>
<evidence type="ECO:0000313" key="6">
    <source>
        <dbReference type="Proteomes" id="UP000813463"/>
    </source>
</evidence>
<sequence>MNVFPLISRSFGSELNVTCWTAEPTQTTNSNLDLNRPPLDDFFTIHLFYSDHRYTPAKEETVTFALERTTDFDHEDTQVEVEWKMMELGLEEYGDDCVYEMIRESCGLVLEQCLDGRRKSLEFFVEIVQQPVVDSDMDSDSDSEFTVEEDKDEEEVRREIRFRLKASGNQFVNGYSSSEGNCSICLEEFEMSHNVTKLTCSHIFHENCVISWIFHDRKETCPLCRSKVIDELICVNG</sequence>
<dbReference type="SUPFAM" id="SSF57850">
    <property type="entry name" value="RING/U-box"/>
    <property type="match status" value="1"/>
</dbReference>
<protein>
    <recommendedName>
        <fullName evidence="5">RING-type domain-containing protein</fullName>
    </recommendedName>
</protein>
<keyword evidence="1" id="KW-0479">Metal-binding</keyword>
<proteinExistence type="predicted"/>
<name>A0A9R0I3K5_SPIOL</name>
<evidence type="ECO:0000259" key="5">
    <source>
        <dbReference type="PROSITE" id="PS50089"/>
    </source>
</evidence>
<dbReference type="RefSeq" id="XP_021842009.2">
    <property type="nucleotide sequence ID" value="XM_021986317.2"/>
</dbReference>
<dbReference type="PROSITE" id="PS50089">
    <property type="entry name" value="ZF_RING_2"/>
    <property type="match status" value="1"/>
</dbReference>
<dbReference type="InterPro" id="IPR001841">
    <property type="entry name" value="Znf_RING"/>
</dbReference>
<dbReference type="PANTHER" id="PTHR45969">
    <property type="entry name" value="RING ZINC FINGER PROTEIN-RELATED"/>
    <property type="match status" value="1"/>
</dbReference>
<keyword evidence="6" id="KW-1185">Reference proteome</keyword>
<dbReference type="InterPro" id="IPR013083">
    <property type="entry name" value="Znf_RING/FYVE/PHD"/>
</dbReference>
<dbReference type="Gene3D" id="3.30.40.10">
    <property type="entry name" value="Zinc/RING finger domain, C3HC4 (zinc finger)"/>
    <property type="match status" value="1"/>
</dbReference>
<dbReference type="GeneID" id="110782190"/>
<dbReference type="PANTHER" id="PTHR45969:SF69">
    <property type="entry name" value="FINGER DOMAIN PROTEIN, PUTATIVE (AFU_ORTHOLOGUE AFUA_3G12190)-RELATED"/>
    <property type="match status" value="1"/>
</dbReference>
<reference evidence="7" key="2">
    <citation type="submission" date="2025-08" db="UniProtKB">
        <authorList>
            <consortium name="RefSeq"/>
        </authorList>
    </citation>
    <scope>IDENTIFICATION</scope>
    <source>
        <tissue evidence="7">Leaf</tissue>
    </source>
</reference>
<dbReference type="GO" id="GO:0008270">
    <property type="term" value="F:zinc ion binding"/>
    <property type="evidence" value="ECO:0007669"/>
    <property type="project" value="UniProtKB-KW"/>
</dbReference>
<keyword evidence="3" id="KW-0862">Zinc</keyword>
<organism evidence="6 7">
    <name type="scientific">Spinacia oleracea</name>
    <name type="common">Spinach</name>
    <dbReference type="NCBI Taxonomy" id="3562"/>
    <lineage>
        <taxon>Eukaryota</taxon>
        <taxon>Viridiplantae</taxon>
        <taxon>Streptophyta</taxon>
        <taxon>Embryophyta</taxon>
        <taxon>Tracheophyta</taxon>
        <taxon>Spermatophyta</taxon>
        <taxon>Magnoliopsida</taxon>
        <taxon>eudicotyledons</taxon>
        <taxon>Gunneridae</taxon>
        <taxon>Pentapetalae</taxon>
        <taxon>Caryophyllales</taxon>
        <taxon>Chenopodiaceae</taxon>
        <taxon>Chenopodioideae</taxon>
        <taxon>Anserineae</taxon>
        <taxon>Spinacia</taxon>
    </lineage>
</organism>
<dbReference type="Proteomes" id="UP000813463">
    <property type="component" value="Chromosome 2"/>
</dbReference>
<dbReference type="SMART" id="SM00184">
    <property type="entry name" value="RING"/>
    <property type="match status" value="1"/>
</dbReference>
<dbReference type="AlphaFoldDB" id="A0A9R0I3K5"/>
<evidence type="ECO:0000256" key="2">
    <source>
        <dbReference type="ARBA" id="ARBA00022771"/>
    </source>
</evidence>
<evidence type="ECO:0000256" key="4">
    <source>
        <dbReference type="PROSITE-ProRule" id="PRU00175"/>
    </source>
</evidence>
<evidence type="ECO:0000313" key="7">
    <source>
        <dbReference type="RefSeq" id="XP_021842009.2"/>
    </source>
</evidence>
<feature type="domain" description="RING-type" evidence="5">
    <location>
        <begin position="182"/>
        <end position="225"/>
    </location>
</feature>
<dbReference type="Pfam" id="PF13639">
    <property type="entry name" value="zf-RING_2"/>
    <property type="match status" value="1"/>
</dbReference>
<gene>
    <name evidence="7" type="primary">LOC110782190</name>
</gene>
<dbReference type="KEGG" id="soe:110782190"/>